<dbReference type="SUPFAM" id="SSF159888">
    <property type="entry name" value="YdhG-like"/>
    <property type="match status" value="1"/>
</dbReference>
<dbReference type="Proteomes" id="UP001332243">
    <property type="component" value="Unassembled WGS sequence"/>
</dbReference>
<keyword evidence="3" id="KW-1185">Reference proteome</keyword>
<gene>
    <name evidence="2" type="ORF">V1633_24770</name>
</gene>
<dbReference type="EMBL" id="JAZGQK010000021">
    <property type="protein sequence ID" value="MEE6261702.1"/>
    <property type="molecule type" value="Genomic_DNA"/>
</dbReference>
<feature type="compositionally biased region" description="Basic and acidic residues" evidence="1">
    <location>
        <begin position="17"/>
        <end position="50"/>
    </location>
</feature>
<dbReference type="Gene3D" id="3.90.1150.200">
    <property type="match status" value="1"/>
</dbReference>
<accession>A0ABU7RYV2</accession>
<feature type="compositionally biased region" description="Polar residues" evidence="1">
    <location>
        <begin position="1"/>
        <end position="10"/>
    </location>
</feature>
<protein>
    <submittedName>
        <fullName evidence="2">DUF1801 domain-containing protein</fullName>
    </submittedName>
</protein>
<reference evidence="2 3" key="1">
    <citation type="submission" date="2024-01" db="EMBL/GenBank/DDBJ databases">
        <title>Genome insights into Plantactinospora sonchi sp. nov.</title>
        <authorList>
            <person name="Wang L."/>
        </authorList>
    </citation>
    <scope>NUCLEOTIDE SEQUENCE [LARGE SCALE GENOMIC DNA]</scope>
    <source>
        <strain evidence="2 3">NEAU-QY2</strain>
    </source>
</reference>
<sequence length="158" mass="17366">MRNTTTSTDRATAAGETSERFTDEERAAMKERARELKRGVRRDPRTARADAEREVLAKIAEMPEADRVIAERLHDIVSASAPVLSPKLWYGMPAYARNGKVVCFFQSAQKFNTRYATLGFSDQADLDDGSVWPTAFALKGLTPADEATIAALVARAVS</sequence>
<dbReference type="RefSeq" id="WP_331216777.1">
    <property type="nucleotide sequence ID" value="NZ_JAZGQK010000021.1"/>
</dbReference>
<evidence type="ECO:0000256" key="1">
    <source>
        <dbReference type="SAM" id="MobiDB-lite"/>
    </source>
</evidence>
<comment type="caution">
    <text evidence="2">The sequence shown here is derived from an EMBL/GenBank/DDBJ whole genome shotgun (WGS) entry which is preliminary data.</text>
</comment>
<name>A0ABU7RYV2_9ACTN</name>
<proteinExistence type="predicted"/>
<evidence type="ECO:0000313" key="3">
    <source>
        <dbReference type="Proteomes" id="UP001332243"/>
    </source>
</evidence>
<feature type="region of interest" description="Disordered" evidence="1">
    <location>
        <begin position="1"/>
        <end position="50"/>
    </location>
</feature>
<evidence type="ECO:0000313" key="2">
    <source>
        <dbReference type="EMBL" id="MEE6261702.1"/>
    </source>
</evidence>
<organism evidence="2 3">
    <name type="scientific">Plantactinospora sonchi</name>
    <dbReference type="NCBI Taxonomy" id="1544735"/>
    <lineage>
        <taxon>Bacteria</taxon>
        <taxon>Bacillati</taxon>
        <taxon>Actinomycetota</taxon>
        <taxon>Actinomycetes</taxon>
        <taxon>Micromonosporales</taxon>
        <taxon>Micromonosporaceae</taxon>
        <taxon>Plantactinospora</taxon>
    </lineage>
</organism>